<dbReference type="AlphaFoldDB" id="J9F830"/>
<evidence type="ECO:0000313" key="1">
    <source>
        <dbReference type="EMBL" id="EJW90598.1"/>
    </source>
</evidence>
<organism evidence="1">
    <name type="scientific">gut metagenome</name>
    <dbReference type="NCBI Taxonomy" id="749906"/>
    <lineage>
        <taxon>unclassified sequences</taxon>
        <taxon>metagenomes</taxon>
        <taxon>organismal metagenomes</taxon>
    </lineage>
</organism>
<dbReference type="EMBL" id="AMCI01008739">
    <property type="protein sequence ID" value="EJW90598.1"/>
    <property type="molecule type" value="Genomic_DNA"/>
</dbReference>
<reference evidence="1" key="1">
    <citation type="journal article" date="2012" name="PLoS ONE">
        <title>Gene sets for utilization of primary and secondary nutrition supplies in the distal gut of endangered iberian lynx.</title>
        <authorList>
            <person name="Alcaide M."/>
            <person name="Messina E."/>
            <person name="Richter M."/>
            <person name="Bargiela R."/>
            <person name="Peplies J."/>
            <person name="Huws S.A."/>
            <person name="Newbold C.J."/>
            <person name="Golyshin P.N."/>
            <person name="Simon M.A."/>
            <person name="Lopez G."/>
            <person name="Yakimov M.M."/>
            <person name="Ferrer M."/>
        </authorList>
    </citation>
    <scope>NUCLEOTIDE SEQUENCE</scope>
</reference>
<name>J9F830_9ZZZZ</name>
<proteinExistence type="predicted"/>
<accession>J9F830</accession>
<feature type="non-terminal residue" evidence="1">
    <location>
        <position position="1"/>
    </location>
</feature>
<sequence length="20" mass="2153">VIIYLDVLSVMNGGDSLLCQ</sequence>
<comment type="caution">
    <text evidence="1">The sequence shown here is derived from an EMBL/GenBank/DDBJ whole genome shotgun (WGS) entry which is preliminary data.</text>
</comment>
<gene>
    <name evidence="1" type="ORF">EVA_21297</name>
</gene>
<protein>
    <submittedName>
        <fullName evidence="1">Uncharacterized protein</fullName>
    </submittedName>
</protein>